<dbReference type="PANTHER" id="PTHR43776:SF7">
    <property type="entry name" value="D,D-DIPEPTIDE TRANSPORT ATP-BINDING PROTEIN DDPF-RELATED"/>
    <property type="match status" value="1"/>
</dbReference>
<dbReference type="InterPro" id="IPR017871">
    <property type="entry name" value="ABC_transporter-like_CS"/>
</dbReference>
<dbReference type="NCBIfam" id="NF007739">
    <property type="entry name" value="PRK10419.1"/>
    <property type="match status" value="2"/>
</dbReference>
<sequence>MTPVLKVKNLRTYFSGEDKDSPLSRAVDDISFSIEKGRTLALVGESGCGKSITALSIIQLIPKPHGYLAAGTIKLNGKEITKLGERDKRRLRGSAISMIFQEPMTSLNPVFTIGEQISEVIRLHRGLGKSDARREAVSMLDRVKLPCPGRVYNEYPHRLSGGMRQRVMIAIALVCRPSLLIADEPTTALDVTIQEEILELIKEMRSSLDMGVLLISHNLAVVYRNAEDVGVMYGGKIVEEAPTPLLFRNPMHPYTLKLLRSIPDSEKRGKTLETIPGTVPAPTEYPKGCRFAGRCDREMQGCRDTLPILTEIETDHKVACHLYDKAFMASEDATPMAKERTEVTTLTPAQRTQAALVEIKDLKCHFPVKKGLMKKTVGYVKAVDGIDLTIKKASTLALVGESGCGKTTAGKAILRLNEPTAGRIIYDGQDITGLSRSALRPFRTKMQIIFQDPYSSLNPRMMIGGIIEEGLKSLRPELSRKDRTEKIAETMRLVGLTPDMTKRYPHEFSGGQRQRIGIARVLAVEPAFIICDEATSALDVSVQAQILNLLKSIQKELGISLLFITHDLGVVEYIADEVCVMHKGRIVERGTVDDIFNTPKNDYTKKLLAAVPRIR</sequence>
<dbReference type="NCBIfam" id="TIGR01727">
    <property type="entry name" value="oligo_HPY"/>
    <property type="match status" value="1"/>
</dbReference>
<dbReference type="GO" id="GO:0005524">
    <property type="term" value="F:ATP binding"/>
    <property type="evidence" value="ECO:0007669"/>
    <property type="project" value="UniProtKB-KW"/>
</dbReference>
<dbReference type="SUPFAM" id="SSF52540">
    <property type="entry name" value="P-loop containing nucleoside triphosphate hydrolases"/>
    <property type="match status" value="2"/>
</dbReference>
<name>A0A3B0VC34_9ZZZZ</name>
<dbReference type="InterPro" id="IPR003593">
    <property type="entry name" value="AAA+_ATPase"/>
</dbReference>
<dbReference type="GO" id="GO:0055085">
    <property type="term" value="P:transmembrane transport"/>
    <property type="evidence" value="ECO:0007669"/>
    <property type="project" value="UniProtKB-ARBA"/>
</dbReference>
<reference evidence="6" key="1">
    <citation type="submission" date="2018-06" db="EMBL/GenBank/DDBJ databases">
        <authorList>
            <person name="Zhirakovskaya E."/>
        </authorList>
    </citation>
    <scope>NUCLEOTIDE SEQUENCE</scope>
</reference>
<proteinExistence type="inferred from homology"/>
<feature type="domain" description="ABC transporter" evidence="5">
    <location>
        <begin position="368"/>
        <end position="608"/>
    </location>
</feature>
<organism evidence="6">
    <name type="scientific">hydrothermal vent metagenome</name>
    <dbReference type="NCBI Taxonomy" id="652676"/>
    <lineage>
        <taxon>unclassified sequences</taxon>
        <taxon>metagenomes</taxon>
        <taxon>ecological metagenomes</taxon>
    </lineage>
</organism>
<evidence type="ECO:0000256" key="2">
    <source>
        <dbReference type="ARBA" id="ARBA00022448"/>
    </source>
</evidence>
<dbReference type="AlphaFoldDB" id="A0A3B0VC34"/>
<keyword evidence="3" id="KW-0547">Nucleotide-binding</keyword>
<keyword evidence="4 6" id="KW-0067">ATP-binding</keyword>
<dbReference type="NCBIfam" id="NF008453">
    <property type="entry name" value="PRK11308.1"/>
    <property type="match status" value="2"/>
</dbReference>
<evidence type="ECO:0000256" key="4">
    <source>
        <dbReference type="ARBA" id="ARBA00022840"/>
    </source>
</evidence>
<dbReference type="InterPro" id="IPR027417">
    <property type="entry name" value="P-loop_NTPase"/>
</dbReference>
<evidence type="ECO:0000256" key="3">
    <source>
        <dbReference type="ARBA" id="ARBA00022741"/>
    </source>
</evidence>
<dbReference type="Gene3D" id="3.40.50.300">
    <property type="entry name" value="P-loop containing nucleotide triphosphate hydrolases"/>
    <property type="match status" value="2"/>
</dbReference>
<comment type="similarity">
    <text evidence="1">Belongs to the ABC transporter superfamily.</text>
</comment>
<dbReference type="PANTHER" id="PTHR43776">
    <property type="entry name" value="TRANSPORT ATP-BINDING PROTEIN"/>
    <property type="match status" value="1"/>
</dbReference>
<dbReference type="CDD" id="cd03257">
    <property type="entry name" value="ABC_NikE_OppD_transporters"/>
    <property type="match status" value="2"/>
</dbReference>
<dbReference type="Pfam" id="PF08352">
    <property type="entry name" value="oligo_HPY"/>
    <property type="match status" value="2"/>
</dbReference>
<dbReference type="InterPro" id="IPR050319">
    <property type="entry name" value="ABC_transp_ATP-bind"/>
</dbReference>
<dbReference type="PROSITE" id="PS00211">
    <property type="entry name" value="ABC_TRANSPORTER_1"/>
    <property type="match status" value="2"/>
</dbReference>
<evidence type="ECO:0000259" key="5">
    <source>
        <dbReference type="PROSITE" id="PS50893"/>
    </source>
</evidence>
<dbReference type="GO" id="GO:0015833">
    <property type="term" value="P:peptide transport"/>
    <property type="evidence" value="ECO:0007669"/>
    <property type="project" value="InterPro"/>
</dbReference>
<dbReference type="FunFam" id="3.40.50.300:FF:000016">
    <property type="entry name" value="Oligopeptide ABC transporter ATP-binding component"/>
    <property type="match status" value="2"/>
</dbReference>
<dbReference type="SMART" id="SM00382">
    <property type="entry name" value="AAA"/>
    <property type="match status" value="2"/>
</dbReference>
<dbReference type="InterPro" id="IPR003439">
    <property type="entry name" value="ABC_transporter-like_ATP-bd"/>
</dbReference>
<protein>
    <submittedName>
        <fullName evidence="6">Oligopeptide transport ATP-binding protein OppF (TC 3.A.1.5.1)</fullName>
    </submittedName>
</protein>
<feature type="domain" description="ABC transporter" evidence="5">
    <location>
        <begin position="5"/>
        <end position="259"/>
    </location>
</feature>
<dbReference type="EMBL" id="UOEZ01000041">
    <property type="protein sequence ID" value="VAW36442.1"/>
    <property type="molecule type" value="Genomic_DNA"/>
</dbReference>
<dbReference type="GO" id="GO:0016887">
    <property type="term" value="F:ATP hydrolysis activity"/>
    <property type="evidence" value="ECO:0007669"/>
    <property type="project" value="InterPro"/>
</dbReference>
<gene>
    <name evidence="6" type="ORF">MNBD_DELTA02-225</name>
</gene>
<evidence type="ECO:0000256" key="1">
    <source>
        <dbReference type="ARBA" id="ARBA00005417"/>
    </source>
</evidence>
<evidence type="ECO:0000313" key="6">
    <source>
        <dbReference type="EMBL" id="VAW36442.1"/>
    </source>
</evidence>
<accession>A0A3B0VC34</accession>
<dbReference type="PROSITE" id="PS50893">
    <property type="entry name" value="ABC_TRANSPORTER_2"/>
    <property type="match status" value="2"/>
</dbReference>
<dbReference type="InterPro" id="IPR013563">
    <property type="entry name" value="Oligopep_ABC_C"/>
</dbReference>
<dbReference type="Pfam" id="PF00005">
    <property type="entry name" value="ABC_tran"/>
    <property type="match status" value="2"/>
</dbReference>
<keyword evidence="2" id="KW-0813">Transport</keyword>